<dbReference type="AlphaFoldDB" id="A0A1G2U600"/>
<protein>
    <recommendedName>
        <fullName evidence="3">Peptidase M10 metallopeptidase domain-containing protein</fullName>
    </recommendedName>
</protein>
<accession>A0A1G2U600</accession>
<dbReference type="Proteomes" id="UP000179283">
    <property type="component" value="Unassembled WGS sequence"/>
</dbReference>
<dbReference type="SUPFAM" id="SSF55486">
    <property type="entry name" value="Metalloproteases ('zincins'), catalytic domain"/>
    <property type="match status" value="1"/>
</dbReference>
<dbReference type="EMBL" id="MHWD01000001">
    <property type="protein sequence ID" value="OHB04916.1"/>
    <property type="molecule type" value="Genomic_DNA"/>
</dbReference>
<gene>
    <name evidence="1" type="ORF">A2920_02670</name>
</gene>
<reference evidence="1 2" key="1">
    <citation type="journal article" date="2016" name="Nat. Commun.">
        <title>Thousands of microbial genomes shed light on interconnected biogeochemical processes in an aquifer system.</title>
        <authorList>
            <person name="Anantharaman K."/>
            <person name="Brown C.T."/>
            <person name="Hug L.A."/>
            <person name="Sharon I."/>
            <person name="Castelle C.J."/>
            <person name="Probst A.J."/>
            <person name="Thomas B.C."/>
            <person name="Singh A."/>
            <person name="Wilkins M.J."/>
            <person name="Karaoz U."/>
            <person name="Brodie E.L."/>
            <person name="Williams K.H."/>
            <person name="Hubbard S.S."/>
            <person name="Banfield J.F."/>
        </authorList>
    </citation>
    <scope>NUCLEOTIDE SEQUENCE [LARGE SCALE GENOMIC DNA]</scope>
</reference>
<comment type="caution">
    <text evidence="1">The sequence shown here is derived from an EMBL/GenBank/DDBJ whole genome shotgun (WGS) entry which is preliminary data.</text>
</comment>
<sequence length="270" mass="30510">MKRKVLYLLVVFALVLGTVSVVDANHSWGSYHWARTANPFTLKLGDNLSPSWDPFLRTTSNDWSLSSVINTTIIGGLKNARTCKPTLGRAEICNYKYGRNGWLGIASIWVNGGGHITQGIVKVNDTYFNSAPYNTTAWKNLVMCQEVGHIFGLDHQDEDFNNLPLGTCMDYTNDPIPNQHPNAHDYEMLEGIYTHLDTTTTLSQTSTFPGRGVLEPRDVNLDEIREWGKQIKKSSNRRSSMYEKDLGRGDRVFTFVVWADQEASTDNRER</sequence>
<dbReference type="Gene3D" id="3.40.390.10">
    <property type="entry name" value="Collagenase (Catalytic Domain)"/>
    <property type="match status" value="1"/>
</dbReference>
<evidence type="ECO:0000313" key="1">
    <source>
        <dbReference type="EMBL" id="OHB04916.1"/>
    </source>
</evidence>
<proteinExistence type="predicted"/>
<evidence type="ECO:0000313" key="2">
    <source>
        <dbReference type="Proteomes" id="UP000179283"/>
    </source>
</evidence>
<dbReference type="GO" id="GO:0008237">
    <property type="term" value="F:metallopeptidase activity"/>
    <property type="evidence" value="ECO:0007669"/>
    <property type="project" value="InterPro"/>
</dbReference>
<name>A0A1G2U600_9BACT</name>
<dbReference type="InterPro" id="IPR024079">
    <property type="entry name" value="MetalloPept_cat_dom_sf"/>
</dbReference>
<evidence type="ECO:0008006" key="3">
    <source>
        <dbReference type="Google" id="ProtNLM"/>
    </source>
</evidence>
<organism evidence="1 2">
    <name type="scientific">Candidatus Zambryskibacteria bacterium RIFCSPLOWO2_01_FULL_43_17</name>
    <dbReference type="NCBI Taxonomy" id="1802760"/>
    <lineage>
        <taxon>Bacteria</taxon>
        <taxon>Candidatus Zambryskiibacteriota</taxon>
    </lineage>
</organism>